<dbReference type="SUPFAM" id="SSF56752">
    <property type="entry name" value="D-aminoacid aminotransferase-like PLP-dependent enzymes"/>
    <property type="match status" value="1"/>
</dbReference>
<protein>
    <submittedName>
        <fullName evidence="1">Aminotransferase class IV family protein</fullName>
    </submittedName>
</protein>
<name>A0ABV9EAA5_9ACTN</name>
<dbReference type="InterPro" id="IPR001544">
    <property type="entry name" value="Aminotrans_IV"/>
</dbReference>
<dbReference type="InterPro" id="IPR043132">
    <property type="entry name" value="BCAT-like_C"/>
</dbReference>
<gene>
    <name evidence="1" type="ORF">ACFO8L_07120</name>
</gene>
<reference evidence="2" key="1">
    <citation type="journal article" date="2019" name="Int. J. Syst. Evol. Microbiol.">
        <title>The Global Catalogue of Microorganisms (GCM) 10K type strain sequencing project: providing services to taxonomists for standard genome sequencing and annotation.</title>
        <authorList>
            <consortium name="The Broad Institute Genomics Platform"/>
            <consortium name="The Broad Institute Genome Sequencing Center for Infectious Disease"/>
            <person name="Wu L."/>
            <person name="Ma J."/>
        </authorList>
    </citation>
    <scope>NUCLEOTIDE SEQUENCE [LARGE SCALE GENOMIC DNA]</scope>
    <source>
        <strain evidence="2">CCUG 49560</strain>
    </source>
</reference>
<organism evidence="1 2">
    <name type="scientific">Sphaerisporangium corydalis</name>
    <dbReference type="NCBI Taxonomy" id="1441875"/>
    <lineage>
        <taxon>Bacteria</taxon>
        <taxon>Bacillati</taxon>
        <taxon>Actinomycetota</taxon>
        <taxon>Actinomycetes</taxon>
        <taxon>Streptosporangiales</taxon>
        <taxon>Streptosporangiaceae</taxon>
        <taxon>Sphaerisporangium</taxon>
    </lineage>
</organism>
<evidence type="ECO:0000313" key="2">
    <source>
        <dbReference type="Proteomes" id="UP001595891"/>
    </source>
</evidence>
<dbReference type="InterPro" id="IPR043131">
    <property type="entry name" value="BCAT-like_N"/>
</dbReference>
<dbReference type="Pfam" id="PF01063">
    <property type="entry name" value="Aminotran_4"/>
    <property type="match status" value="1"/>
</dbReference>
<accession>A0ABV9EAA5</accession>
<dbReference type="GO" id="GO:0008483">
    <property type="term" value="F:transaminase activity"/>
    <property type="evidence" value="ECO:0007669"/>
    <property type="project" value="UniProtKB-KW"/>
</dbReference>
<dbReference type="NCBIfam" id="NF006734">
    <property type="entry name" value="PRK09266.1"/>
    <property type="match status" value="1"/>
</dbReference>
<comment type="caution">
    <text evidence="1">The sequence shown here is derived from an EMBL/GenBank/DDBJ whole genome shotgun (WGS) entry which is preliminary data.</text>
</comment>
<keyword evidence="1" id="KW-0808">Transferase</keyword>
<dbReference type="Gene3D" id="3.30.470.10">
    <property type="match status" value="1"/>
</dbReference>
<proteinExistence type="predicted"/>
<dbReference type="InterPro" id="IPR036038">
    <property type="entry name" value="Aminotransferase-like"/>
</dbReference>
<sequence length="260" mass="28563">MERIEINGGPPTVDLLRYLALRNFGHFTAMQVRDRKVRGLALHLERLDAANKELFDQGLDGDLVRGHIRHALADDADASVRVYVFGRDDTGSDLPVPCVLVSVRPPNEPPRDPMSLWPAPYQRPAAHLKHLGGFGQSYFLREAERAGFDEALLVAHDGTVAEGAITNVGFFDGTTVVWPDAPMLSGITMMLVERGLAEMGVPTRRGPVRLADVPSLRSAFLTNSWGVMSVGRIGDVGMTADPELMATLHQAYDSRPWDRI</sequence>
<keyword evidence="2" id="KW-1185">Reference proteome</keyword>
<keyword evidence="1" id="KW-0032">Aminotransferase</keyword>
<dbReference type="Proteomes" id="UP001595891">
    <property type="component" value="Unassembled WGS sequence"/>
</dbReference>
<dbReference type="RefSeq" id="WP_262841181.1">
    <property type="nucleotide sequence ID" value="NZ_JANZYP010000004.1"/>
</dbReference>
<dbReference type="EMBL" id="JBHSFN010000003">
    <property type="protein sequence ID" value="MFC4585835.1"/>
    <property type="molecule type" value="Genomic_DNA"/>
</dbReference>
<dbReference type="Gene3D" id="3.20.10.10">
    <property type="entry name" value="D-amino Acid Aminotransferase, subunit A, domain 2"/>
    <property type="match status" value="1"/>
</dbReference>
<evidence type="ECO:0000313" key="1">
    <source>
        <dbReference type="EMBL" id="MFC4585835.1"/>
    </source>
</evidence>